<dbReference type="Proteomes" id="UP001271723">
    <property type="component" value="Unassembled WGS sequence"/>
</dbReference>
<feature type="domain" description="HTH merR-type" evidence="8">
    <location>
        <begin position="10"/>
        <end position="78"/>
    </location>
</feature>
<keyword evidence="1" id="KW-0001">2Fe-2S</keyword>
<evidence type="ECO:0000256" key="4">
    <source>
        <dbReference type="ARBA" id="ARBA00023014"/>
    </source>
</evidence>
<dbReference type="Gene3D" id="1.10.1660.10">
    <property type="match status" value="1"/>
</dbReference>
<sequence length="150" mass="17055">MATVSWKAQELTVGELAERSGVATSALRYYERHGLIISRRTTGNQRRYSRDTLRRVAFIRASQRVGIALETIREILELLPGNRTPTEEDWARVSHCWRKDLDTRIRRLEELRDELSNCIGCGCLSLKRCALTNPQDVCGRQGAGPVRLTS</sequence>
<keyword evidence="6" id="KW-0238">DNA-binding</keyword>
<dbReference type="PROSITE" id="PS50937">
    <property type="entry name" value="HTH_MERR_2"/>
    <property type="match status" value="1"/>
</dbReference>
<protein>
    <submittedName>
        <fullName evidence="9">Redox-sensitive transcriptional activator SoxR</fullName>
    </submittedName>
</protein>
<dbReference type="NCBIfam" id="TIGR01950">
    <property type="entry name" value="SoxR"/>
    <property type="match status" value="1"/>
</dbReference>
<evidence type="ECO:0000313" key="9">
    <source>
        <dbReference type="EMBL" id="MDX2915088.1"/>
    </source>
</evidence>
<dbReference type="PANTHER" id="PTHR30204">
    <property type="entry name" value="REDOX-CYCLING DRUG-SENSING TRANSCRIPTIONAL ACTIVATOR SOXR"/>
    <property type="match status" value="1"/>
</dbReference>
<evidence type="ECO:0000256" key="3">
    <source>
        <dbReference type="ARBA" id="ARBA00023004"/>
    </source>
</evidence>
<keyword evidence="7" id="KW-0804">Transcription</keyword>
<keyword evidence="10" id="KW-1185">Reference proteome</keyword>
<keyword evidence="2" id="KW-0479">Metal-binding</keyword>
<organism evidence="9 10">
    <name type="scientific">Streptomyces griseiscabiei</name>
    <dbReference type="NCBI Taxonomy" id="2993540"/>
    <lineage>
        <taxon>Bacteria</taxon>
        <taxon>Bacillati</taxon>
        <taxon>Actinomycetota</taxon>
        <taxon>Actinomycetes</taxon>
        <taxon>Kitasatosporales</taxon>
        <taxon>Streptomycetaceae</taxon>
        <taxon>Streptomyces</taxon>
    </lineage>
</organism>
<evidence type="ECO:0000256" key="6">
    <source>
        <dbReference type="ARBA" id="ARBA00023125"/>
    </source>
</evidence>
<dbReference type="InterPro" id="IPR047057">
    <property type="entry name" value="MerR_fam"/>
</dbReference>
<dbReference type="CDD" id="cd01110">
    <property type="entry name" value="HTH_SoxR"/>
    <property type="match status" value="1"/>
</dbReference>
<proteinExistence type="predicted"/>
<dbReference type="SUPFAM" id="SSF46955">
    <property type="entry name" value="Putative DNA-binding domain"/>
    <property type="match status" value="1"/>
</dbReference>
<dbReference type="PANTHER" id="PTHR30204:SF0">
    <property type="entry name" value="REDOX-SENSITIVE TRANSCRIPTIONAL ACTIVATOR SOXR"/>
    <property type="match status" value="1"/>
</dbReference>
<keyword evidence="3" id="KW-0408">Iron</keyword>
<dbReference type="InterPro" id="IPR010211">
    <property type="entry name" value="Redox-sen_tscrpt-act_SoxR"/>
</dbReference>
<dbReference type="InterPro" id="IPR000551">
    <property type="entry name" value="MerR-type_HTH_dom"/>
</dbReference>
<evidence type="ECO:0000256" key="5">
    <source>
        <dbReference type="ARBA" id="ARBA00023015"/>
    </source>
</evidence>
<evidence type="ECO:0000256" key="2">
    <source>
        <dbReference type="ARBA" id="ARBA00022723"/>
    </source>
</evidence>
<dbReference type="PRINTS" id="PR00040">
    <property type="entry name" value="HTHMERR"/>
</dbReference>
<dbReference type="SMART" id="SM00422">
    <property type="entry name" value="HTH_MERR"/>
    <property type="match status" value="1"/>
</dbReference>
<evidence type="ECO:0000256" key="7">
    <source>
        <dbReference type="ARBA" id="ARBA00023163"/>
    </source>
</evidence>
<keyword evidence="4" id="KW-0411">Iron-sulfur</keyword>
<accession>A0ABU4LHL8</accession>
<name>A0ABU4LHL8_9ACTN</name>
<evidence type="ECO:0000313" key="10">
    <source>
        <dbReference type="Proteomes" id="UP001271723"/>
    </source>
</evidence>
<dbReference type="InterPro" id="IPR015358">
    <property type="entry name" value="Tscrpt_reg_MerR_DNA-bd"/>
</dbReference>
<dbReference type="PROSITE" id="PS00552">
    <property type="entry name" value="HTH_MERR_1"/>
    <property type="match status" value="1"/>
</dbReference>
<evidence type="ECO:0000256" key="1">
    <source>
        <dbReference type="ARBA" id="ARBA00022714"/>
    </source>
</evidence>
<dbReference type="RefSeq" id="WP_086757663.1">
    <property type="nucleotide sequence ID" value="NZ_JAGJBZ010000004.1"/>
</dbReference>
<dbReference type="EMBL" id="JARAVY010000026">
    <property type="protein sequence ID" value="MDX2915088.1"/>
    <property type="molecule type" value="Genomic_DNA"/>
</dbReference>
<dbReference type="Pfam" id="PF00376">
    <property type="entry name" value="MerR"/>
    <property type="match status" value="1"/>
</dbReference>
<gene>
    <name evidence="9" type="primary">soxR</name>
    <name evidence="9" type="ORF">PV517_41265</name>
</gene>
<keyword evidence="5" id="KW-0805">Transcription regulation</keyword>
<dbReference type="InterPro" id="IPR009061">
    <property type="entry name" value="DNA-bd_dom_put_sf"/>
</dbReference>
<evidence type="ECO:0000259" key="8">
    <source>
        <dbReference type="PROSITE" id="PS50937"/>
    </source>
</evidence>
<dbReference type="Pfam" id="PF09278">
    <property type="entry name" value="MerR-DNA-bind"/>
    <property type="match status" value="1"/>
</dbReference>
<comment type="caution">
    <text evidence="9">The sequence shown here is derived from an EMBL/GenBank/DDBJ whole genome shotgun (WGS) entry which is preliminary data.</text>
</comment>
<reference evidence="9 10" key="1">
    <citation type="journal article" date="2023" name="Microb. Genom.">
        <title>Mesoterricola silvestris gen. nov., sp. nov., Mesoterricola sediminis sp. nov., Geothrix oryzae sp. nov., Geothrix edaphica sp. nov., Geothrix rubra sp. nov., and Geothrix limicola sp. nov., six novel members of Acidobacteriota isolated from soils.</title>
        <authorList>
            <person name="Weisberg A.J."/>
            <person name="Pearce E."/>
            <person name="Kramer C.G."/>
            <person name="Chang J.H."/>
            <person name="Clarke C.R."/>
        </authorList>
    </citation>
    <scope>NUCLEOTIDE SEQUENCE [LARGE SCALE GENOMIC DNA]</scope>
    <source>
        <strain evidence="9 10">NRRL_B-2795</strain>
    </source>
</reference>